<dbReference type="CDD" id="cd06267">
    <property type="entry name" value="PBP1_LacI_sugar_binding-like"/>
    <property type="match status" value="1"/>
</dbReference>
<dbReference type="InterPro" id="IPR028082">
    <property type="entry name" value="Peripla_BP_I"/>
</dbReference>
<dbReference type="SMART" id="SM00354">
    <property type="entry name" value="HTH_LACI"/>
    <property type="match status" value="1"/>
</dbReference>
<dbReference type="GO" id="GO:0003700">
    <property type="term" value="F:DNA-binding transcription factor activity"/>
    <property type="evidence" value="ECO:0007669"/>
    <property type="project" value="TreeGrafter"/>
</dbReference>
<dbReference type="Proteomes" id="UP000481583">
    <property type="component" value="Unassembled WGS sequence"/>
</dbReference>
<organism evidence="5 6">
    <name type="scientific">Streptomyces coryli</name>
    <dbReference type="NCBI Taxonomy" id="1128680"/>
    <lineage>
        <taxon>Bacteria</taxon>
        <taxon>Bacillati</taxon>
        <taxon>Actinomycetota</taxon>
        <taxon>Actinomycetes</taxon>
        <taxon>Kitasatosporales</taxon>
        <taxon>Streptomycetaceae</taxon>
        <taxon>Streptomyces</taxon>
    </lineage>
</organism>
<evidence type="ECO:0000256" key="2">
    <source>
        <dbReference type="ARBA" id="ARBA00023125"/>
    </source>
</evidence>
<dbReference type="SUPFAM" id="SSF47413">
    <property type="entry name" value="lambda repressor-like DNA-binding domains"/>
    <property type="match status" value="1"/>
</dbReference>
<comment type="caution">
    <text evidence="5">The sequence shown here is derived from an EMBL/GenBank/DDBJ whole genome shotgun (WGS) entry which is preliminary data.</text>
</comment>
<sequence length="339" mass="36225">MAGARLKDVAEAAGVSIKTVSNVVRGSARVAEPTRERVLRAIDELGYTPNASARHLRTGRSGIIALAVPELVAPYFAELATAVIAAAKERGCTVLIEDTGGDADEELRVACGLSDPLIDGVLLSPLRLDQSQLAGREHRVPLVLLGERDYEVPADHVLIDNVAAAREATAHLLSLGCRRIAAIGREQTPHATSQQRLDGYVQALKEAGIGYEERLAPPVPTYTRAAGAEVMRSLLELPEPPDAVFCFTDLLATGALRAAHERGLDIPRDLALVGFDDIEEAQFAVPSLTTIAPDKRQLARLAVEALLARIEGRVAGGAEAPHATIRAEYELVVRESTRL</sequence>
<dbReference type="RefSeq" id="WP_165232131.1">
    <property type="nucleotide sequence ID" value="NZ_JAAKZV010000011.1"/>
</dbReference>
<dbReference type="InterPro" id="IPR010982">
    <property type="entry name" value="Lambda_DNA-bd_dom_sf"/>
</dbReference>
<dbReference type="InterPro" id="IPR000843">
    <property type="entry name" value="HTH_LacI"/>
</dbReference>
<dbReference type="AlphaFoldDB" id="A0A6G4TTS4"/>
<feature type="domain" description="HTH lacI-type" evidence="4">
    <location>
        <begin position="4"/>
        <end position="58"/>
    </location>
</feature>
<dbReference type="PANTHER" id="PTHR30146:SF153">
    <property type="entry name" value="LACTOSE OPERON REPRESSOR"/>
    <property type="match status" value="1"/>
</dbReference>
<reference evidence="5 6" key="1">
    <citation type="submission" date="2020-02" db="EMBL/GenBank/DDBJ databases">
        <title>Whole-genome analyses of novel actinobacteria.</title>
        <authorList>
            <person name="Sahin N."/>
        </authorList>
    </citation>
    <scope>NUCLEOTIDE SEQUENCE [LARGE SCALE GENOMIC DNA]</scope>
    <source>
        <strain evidence="5 6">A7024</strain>
    </source>
</reference>
<evidence type="ECO:0000313" key="6">
    <source>
        <dbReference type="Proteomes" id="UP000481583"/>
    </source>
</evidence>
<keyword evidence="2" id="KW-0238">DNA-binding</keyword>
<dbReference type="Pfam" id="PF13377">
    <property type="entry name" value="Peripla_BP_3"/>
    <property type="match status" value="1"/>
</dbReference>
<dbReference type="GO" id="GO:0000976">
    <property type="term" value="F:transcription cis-regulatory region binding"/>
    <property type="evidence" value="ECO:0007669"/>
    <property type="project" value="TreeGrafter"/>
</dbReference>
<dbReference type="EMBL" id="JAAKZV010000011">
    <property type="protein sequence ID" value="NGN63213.1"/>
    <property type="molecule type" value="Genomic_DNA"/>
</dbReference>
<gene>
    <name evidence="5" type="ORF">G5C51_04730</name>
</gene>
<dbReference type="Pfam" id="PF00356">
    <property type="entry name" value="LacI"/>
    <property type="match status" value="1"/>
</dbReference>
<evidence type="ECO:0000313" key="5">
    <source>
        <dbReference type="EMBL" id="NGN63213.1"/>
    </source>
</evidence>
<proteinExistence type="predicted"/>
<dbReference type="InterPro" id="IPR046335">
    <property type="entry name" value="LacI/GalR-like_sensor"/>
</dbReference>
<name>A0A6G4TTS4_9ACTN</name>
<dbReference type="PROSITE" id="PS50932">
    <property type="entry name" value="HTH_LACI_2"/>
    <property type="match status" value="1"/>
</dbReference>
<protein>
    <submittedName>
        <fullName evidence="5">LacI family transcriptional regulator</fullName>
    </submittedName>
</protein>
<dbReference type="Gene3D" id="1.10.260.40">
    <property type="entry name" value="lambda repressor-like DNA-binding domains"/>
    <property type="match status" value="1"/>
</dbReference>
<dbReference type="SUPFAM" id="SSF53822">
    <property type="entry name" value="Periplasmic binding protein-like I"/>
    <property type="match status" value="1"/>
</dbReference>
<dbReference type="CDD" id="cd01392">
    <property type="entry name" value="HTH_LacI"/>
    <property type="match status" value="1"/>
</dbReference>
<dbReference type="Gene3D" id="3.40.50.2300">
    <property type="match status" value="2"/>
</dbReference>
<evidence type="ECO:0000259" key="4">
    <source>
        <dbReference type="PROSITE" id="PS50932"/>
    </source>
</evidence>
<evidence type="ECO:0000256" key="3">
    <source>
        <dbReference type="ARBA" id="ARBA00023163"/>
    </source>
</evidence>
<keyword evidence="3" id="KW-0804">Transcription</keyword>
<keyword evidence="1" id="KW-0805">Transcription regulation</keyword>
<keyword evidence="6" id="KW-1185">Reference proteome</keyword>
<evidence type="ECO:0000256" key="1">
    <source>
        <dbReference type="ARBA" id="ARBA00023015"/>
    </source>
</evidence>
<accession>A0A6G4TTS4</accession>
<dbReference type="PROSITE" id="PS00356">
    <property type="entry name" value="HTH_LACI_1"/>
    <property type="match status" value="1"/>
</dbReference>
<dbReference type="PANTHER" id="PTHR30146">
    <property type="entry name" value="LACI-RELATED TRANSCRIPTIONAL REPRESSOR"/>
    <property type="match status" value="1"/>
</dbReference>